<evidence type="ECO:0000313" key="2">
    <source>
        <dbReference type="Proteomes" id="UP000553343"/>
    </source>
</evidence>
<comment type="caution">
    <text evidence="1">The sequence shown here is derived from an EMBL/GenBank/DDBJ whole genome shotgun (WGS) entry which is preliminary data.</text>
</comment>
<dbReference type="EMBL" id="JACADJ010000045">
    <property type="protein sequence ID" value="NWH05748.1"/>
    <property type="molecule type" value="Genomic_DNA"/>
</dbReference>
<reference evidence="1 2" key="1">
    <citation type="submission" date="2020-06" db="EMBL/GenBank/DDBJ databases">
        <title>High-quality draft genome of sulfate reducer Desulfobacter latus type strain AcrS2 isolated from marine sediment.</title>
        <authorList>
            <person name="Hoppe M."/>
            <person name="Larsen C.K."/>
            <person name="Marshall I.P.G."/>
            <person name="Schramm A."/>
            <person name="Marietou A.G."/>
        </authorList>
    </citation>
    <scope>NUCLEOTIDE SEQUENCE [LARGE SCALE GENOMIC DNA]</scope>
    <source>
        <strain evidence="1 2">AcRS2</strain>
    </source>
</reference>
<gene>
    <name evidence="1" type="ORF">HXW94_12265</name>
</gene>
<organism evidence="1 2">
    <name type="scientific">Desulfobacter latus</name>
    <dbReference type="NCBI Taxonomy" id="2292"/>
    <lineage>
        <taxon>Bacteria</taxon>
        <taxon>Pseudomonadati</taxon>
        <taxon>Thermodesulfobacteriota</taxon>
        <taxon>Desulfobacteria</taxon>
        <taxon>Desulfobacterales</taxon>
        <taxon>Desulfobacteraceae</taxon>
        <taxon>Desulfobacter</taxon>
    </lineage>
</organism>
<protein>
    <submittedName>
        <fullName evidence="1">Uncharacterized protein</fullName>
    </submittedName>
</protein>
<keyword evidence="2" id="KW-1185">Reference proteome</keyword>
<name>A0A850TAW9_9BACT</name>
<dbReference type="AlphaFoldDB" id="A0A850TAW9"/>
<evidence type="ECO:0000313" key="1">
    <source>
        <dbReference type="EMBL" id="NWH05748.1"/>
    </source>
</evidence>
<proteinExistence type="predicted"/>
<sequence length="84" mass="9796">MKNKELIASNIEEAKLELDSLLSDLASNPEYSEAEFQIALEHAYHHLNYAWHIRNVDEKRAVACSDEDFVKWSKFPLGEIIKYE</sequence>
<dbReference type="Proteomes" id="UP000553343">
    <property type="component" value="Unassembled WGS sequence"/>
</dbReference>
<dbReference type="RefSeq" id="WP_178367206.1">
    <property type="nucleotide sequence ID" value="NZ_JACADJ010000045.1"/>
</dbReference>
<accession>A0A850TAW9</accession>